<dbReference type="GO" id="GO:0015109">
    <property type="term" value="F:chromate transmembrane transporter activity"/>
    <property type="evidence" value="ECO:0007669"/>
    <property type="project" value="InterPro"/>
</dbReference>
<dbReference type="PANTHER" id="PTHR43663:SF1">
    <property type="entry name" value="CHROMATE TRANSPORTER"/>
    <property type="match status" value="1"/>
</dbReference>
<evidence type="ECO:0000313" key="9">
    <source>
        <dbReference type="Proteomes" id="UP000620366"/>
    </source>
</evidence>
<evidence type="ECO:0000256" key="3">
    <source>
        <dbReference type="ARBA" id="ARBA00022475"/>
    </source>
</evidence>
<evidence type="ECO:0000256" key="6">
    <source>
        <dbReference type="ARBA" id="ARBA00023136"/>
    </source>
</evidence>
<dbReference type="Pfam" id="PF02417">
    <property type="entry name" value="Chromate_transp"/>
    <property type="match status" value="1"/>
</dbReference>
<dbReference type="AlphaFoldDB" id="A0A926DER2"/>
<accession>A0A926DER2</accession>
<keyword evidence="4 7" id="KW-0812">Transmembrane</keyword>
<dbReference type="EMBL" id="JACRSP010000003">
    <property type="protein sequence ID" value="MBC8536454.1"/>
    <property type="molecule type" value="Genomic_DNA"/>
</dbReference>
<reference evidence="8" key="1">
    <citation type="submission" date="2020-08" db="EMBL/GenBank/DDBJ databases">
        <title>Genome public.</title>
        <authorList>
            <person name="Liu C."/>
            <person name="Sun Q."/>
        </authorList>
    </citation>
    <scope>NUCLEOTIDE SEQUENCE</scope>
    <source>
        <strain evidence="8">BX7</strain>
    </source>
</reference>
<keyword evidence="6 7" id="KW-0472">Membrane</keyword>
<feature type="transmembrane region" description="Helical" evidence="7">
    <location>
        <begin position="79"/>
        <end position="106"/>
    </location>
</feature>
<dbReference type="Proteomes" id="UP000620366">
    <property type="component" value="Unassembled WGS sequence"/>
</dbReference>
<evidence type="ECO:0000313" key="8">
    <source>
        <dbReference type="EMBL" id="MBC8536454.1"/>
    </source>
</evidence>
<feature type="transmembrane region" description="Helical" evidence="7">
    <location>
        <begin position="16"/>
        <end position="37"/>
    </location>
</feature>
<keyword evidence="9" id="KW-1185">Reference proteome</keyword>
<gene>
    <name evidence="8" type="ORF">H8695_07120</name>
</gene>
<organism evidence="8 9">
    <name type="scientific">Feifania hominis</name>
    <dbReference type="NCBI Taxonomy" id="2763660"/>
    <lineage>
        <taxon>Bacteria</taxon>
        <taxon>Bacillati</taxon>
        <taxon>Bacillota</taxon>
        <taxon>Clostridia</taxon>
        <taxon>Eubacteriales</taxon>
        <taxon>Feifaniaceae</taxon>
        <taxon>Feifania</taxon>
    </lineage>
</organism>
<keyword evidence="5 7" id="KW-1133">Transmembrane helix</keyword>
<evidence type="ECO:0000256" key="4">
    <source>
        <dbReference type="ARBA" id="ARBA00022692"/>
    </source>
</evidence>
<dbReference type="PANTHER" id="PTHR43663">
    <property type="entry name" value="CHROMATE TRANSPORT PROTEIN-RELATED"/>
    <property type="match status" value="1"/>
</dbReference>
<dbReference type="RefSeq" id="WP_249300300.1">
    <property type="nucleotide sequence ID" value="NZ_JACRSP010000003.1"/>
</dbReference>
<evidence type="ECO:0000256" key="1">
    <source>
        <dbReference type="ARBA" id="ARBA00004651"/>
    </source>
</evidence>
<dbReference type="InterPro" id="IPR052518">
    <property type="entry name" value="CHR_Transporter"/>
</dbReference>
<feature type="transmembrane region" description="Helical" evidence="7">
    <location>
        <begin position="49"/>
        <end position="73"/>
    </location>
</feature>
<comment type="similarity">
    <text evidence="2">Belongs to the chromate ion transporter (CHR) (TC 2.A.51) family.</text>
</comment>
<sequence>MREKWKLCWWLARTNLFISTFTFGGGYVVVPMVRRYFIEKHHLFTEQELAEMAAIAQSTPGAIAVNLVSLAGYRVAGRVGMVLSCVCAVIPPLVILAVVSLCYAAVISNTLVAAVLRGMQAGVAALIVDFAVDMTAMILRERSPLLTALVVGSFVVSTFTRVNIILVLMASCLLCAARVWTARRKQALR</sequence>
<evidence type="ECO:0000256" key="2">
    <source>
        <dbReference type="ARBA" id="ARBA00005262"/>
    </source>
</evidence>
<dbReference type="InterPro" id="IPR003370">
    <property type="entry name" value="Chromate_transpt"/>
</dbReference>
<protein>
    <submittedName>
        <fullName evidence="8">Chromate transporter</fullName>
    </submittedName>
</protein>
<dbReference type="GO" id="GO:0005886">
    <property type="term" value="C:plasma membrane"/>
    <property type="evidence" value="ECO:0007669"/>
    <property type="project" value="UniProtKB-SubCell"/>
</dbReference>
<proteinExistence type="inferred from homology"/>
<evidence type="ECO:0000256" key="5">
    <source>
        <dbReference type="ARBA" id="ARBA00022989"/>
    </source>
</evidence>
<feature type="transmembrane region" description="Helical" evidence="7">
    <location>
        <begin position="159"/>
        <end position="180"/>
    </location>
</feature>
<comment type="subcellular location">
    <subcellularLocation>
        <location evidence="1">Cell membrane</location>
        <topology evidence="1">Multi-pass membrane protein</topology>
    </subcellularLocation>
</comment>
<evidence type="ECO:0000256" key="7">
    <source>
        <dbReference type="SAM" id="Phobius"/>
    </source>
</evidence>
<name>A0A926DER2_9FIRM</name>
<keyword evidence="3" id="KW-1003">Cell membrane</keyword>
<comment type="caution">
    <text evidence="8">The sequence shown here is derived from an EMBL/GenBank/DDBJ whole genome shotgun (WGS) entry which is preliminary data.</text>
</comment>